<dbReference type="AlphaFoldDB" id="W9RKY3"/>
<dbReference type="Proteomes" id="UP000030645">
    <property type="component" value="Unassembled WGS sequence"/>
</dbReference>
<organism evidence="2 3">
    <name type="scientific">Morus notabilis</name>
    <dbReference type="NCBI Taxonomy" id="981085"/>
    <lineage>
        <taxon>Eukaryota</taxon>
        <taxon>Viridiplantae</taxon>
        <taxon>Streptophyta</taxon>
        <taxon>Embryophyta</taxon>
        <taxon>Tracheophyta</taxon>
        <taxon>Spermatophyta</taxon>
        <taxon>Magnoliopsida</taxon>
        <taxon>eudicotyledons</taxon>
        <taxon>Gunneridae</taxon>
        <taxon>Pentapetalae</taxon>
        <taxon>rosids</taxon>
        <taxon>fabids</taxon>
        <taxon>Rosales</taxon>
        <taxon>Moraceae</taxon>
        <taxon>Moreae</taxon>
        <taxon>Morus</taxon>
    </lineage>
</organism>
<evidence type="ECO:0000313" key="3">
    <source>
        <dbReference type="Proteomes" id="UP000030645"/>
    </source>
</evidence>
<feature type="transmembrane region" description="Helical" evidence="1">
    <location>
        <begin position="198"/>
        <end position="219"/>
    </location>
</feature>
<keyword evidence="1" id="KW-0472">Membrane</keyword>
<evidence type="ECO:0000256" key="1">
    <source>
        <dbReference type="SAM" id="Phobius"/>
    </source>
</evidence>
<accession>W9RKY3</accession>
<feature type="transmembrane region" description="Helical" evidence="1">
    <location>
        <begin position="168"/>
        <end position="186"/>
    </location>
</feature>
<reference evidence="3" key="1">
    <citation type="submission" date="2013-01" db="EMBL/GenBank/DDBJ databases">
        <title>Draft Genome Sequence of a Mulberry Tree, Morus notabilis C.K. Schneid.</title>
        <authorList>
            <person name="He N."/>
            <person name="Zhao S."/>
        </authorList>
    </citation>
    <scope>NUCLEOTIDE SEQUENCE</scope>
</reference>
<name>W9RKY3_9ROSA</name>
<evidence type="ECO:0000313" key="2">
    <source>
        <dbReference type="EMBL" id="EXB80086.1"/>
    </source>
</evidence>
<keyword evidence="1" id="KW-1133">Transmembrane helix</keyword>
<keyword evidence="1" id="KW-0812">Transmembrane</keyword>
<dbReference type="EMBL" id="KE344800">
    <property type="protein sequence ID" value="EXB80086.1"/>
    <property type="molecule type" value="Genomic_DNA"/>
</dbReference>
<keyword evidence="3" id="KW-1185">Reference proteome</keyword>
<gene>
    <name evidence="2" type="ORF">L484_013412</name>
</gene>
<proteinExistence type="predicted"/>
<protein>
    <submittedName>
        <fullName evidence="2">Uncharacterized protein</fullName>
    </submittedName>
</protein>
<sequence>MKEDKQCTRMEDLSGILCLPEDRHCDLQYSYLSTMLMEPSLEKSVKSLKALEVKQWWREFQEWLSFQKQPTTAPEIKIDCGPIVGAGCQPLNFFEKIAEVIDVEFVSTEVWVVTGKDLFKGKKSSFIYSRSRTPWDLLKLQELGHEGRRGRWISACGSLCSSVTVREIHALGVFLILLSSFQVMISPSVNVLSQLEGGFPPLLVCVVWLGSTWGLGYGIS</sequence>